<gene>
    <name evidence="1" type="ORF">OFLC_LOCUS14089</name>
</gene>
<dbReference type="AlphaFoldDB" id="A0A183I2X7"/>
<protein>
    <submittedName>
        <fullName evidence="3">Secreted protein</fullName>
    </submittedName>
</protein>
<dbReference type="EMBL" id="UZAJ01040590">
    <property type="protein sequence ID" value="VDP15461.1"/>
    <property type="molecule type" value="Genomic_DNA"/>
</dbReference>
<proteinExistence type="predicted"/>
<organism evidence="3">
    <name type="scientific">Onchocerca flexuosa</name>
    <dbReference type="NCBI Taxonomy" id="387005"/>
    <lineage>
        <taxon>Eukaryota</taxon>
        <taxon>Metazoa</taxon>
        <taxon>Ecdysozoa</taxon>
        <taxon>Nematoda</taxon>
        <taxon>Chromadorea</taxon>
        <taxon>Rhabditida</taxon>
        <taxon>Spirurina</taxon>
        <taxon>Spiruromorpha</taxon>
        <taxon>Filarioidea</taxon>
        <taxon>Onchocercidae</taxon>
        <taxon>Onchocerca</taxon>
    </lineage>
</organism>
<sequence>MCTLYVLIAKANMELLTEHFLPIMVNLDSVYRKVNVSHFSPQLHAILIDSASVFQHILHVGEKSRSICNLDCRLIILEITSFCCDIARSVISFPG</sequence>
<evidence type="ECO:0000313" key="3">
    <source>
        <dbReference type="WBParaSite" id="OFLC_0001409701-mRNA-1"/>
    </source>
</evidence>
<evidence type="ECO:0000313" key="1">
    <source>
        <dbReference type="EMBL" id="VDP15461.1"/>
    </source>
</evidence>
<evidence type="ECO:0000313" key="2">
    <source>
        <dbReference type="Proteomes" id="UP000267606"/>
    </source>
</evidence>
<accession>A0A183I2X7</accession>
<dbReference type="WBParaSite" id="OFLC_0001409701-mRNA-1">
    <property type="protein sequence ID" value="OFLC_0001409701-mRNA-1"/>
    <property type="gene ID" value="OFLC_0001409701"/>
</dbReference>
<keyword evidence="2" id="KW-1185">Reference proteome</keyword>
<reference evidence="1 2" key="2">
    <citation type="submission" date="2018-11" db="EMBL/GenBank/DDBJ databases">
        <authorList>
            <consortium name="Pathogen Informatics"/>
        </authorList>
    </citation>
    <scope>NUCLEOTIDE SEQUENCE [LARGE SCALE GENOMIC DNA]</scope>
</reference>
<dbReference type="Proteomes" id="UP000267606">
    <property type="component" value="Unassembled WGS sequence"/>
</dbReference>
<name>A0A183I2X7_9BILA</name>
<reference evidence="3" key="1">
    <citation type="submission" date="2016-06" db="UniProtKB">
        <authorList>
            <consortium name="WormBaseParasite"/>
        </authorList>
    </citation>
    <scope>IDENTIFICATION</scope>
</reference>